<proteinExistence type="predicted"/>
<gene>
    <name evidence="1" type="ordered locus">RMDY18_11580</name>
</gene>
<sequence>MPTPQAVPSIAHHTAQFTPNLSEGATMAATHLPGTLPDPNYQPTYRSNGAGDDLAALVAPYSLSRVQLAEATGIADEATVNSWVEQCCPELAADAPAPLEPVLRYLDETCLPDPANWPGDNAYDEYILENIAARMLARVVANTFAADRSGDYRELLALVATLVLIARYWEGTDEAFLTLLNAEPTAEAEESLQEAIANAPESLHPLLAELLLPALREARGTFTAAEAQLLTGYVLAAGYYAGEHPYETLNGIHVAFDADDLTLPDAELMSRVEDVLKANFSAARAGANTTDNPEPHYVTLPGDQDGYETAAHLIAALPQAHDVIAFSTPEGDNTETLAADRRAAFTLYLCYLMLGDDESSEGRAAELYRASREN</sequence>
<keyword evidence="2" id="KW-1185">Reference proteome</keyword>
<dbReference type="GO" id="GO:0016740">
    <property type="term" value="F:transferase activity"/>
    <property type="evidence" value="ECO:0007669"/>
    <property type="project" value="UniProtKB-KW"/>
</dbReference>
<protein>
    <submittedName>
        <fullName evidence="1">Putative glycosyl/glycerophosphate transferase</fullName>
    </submittedName>
</protein>
<name>D2NTL4_ROTMD</name>
<dbReference type="Proteomes" id="UP000001883">
    <property type="component" value="Chromosome"/>
</dbReference>
<dbReference type="HOGENOM" id="CLU_796663_0_0_11"/>
<accession>D2NTL4</accession>
<dbReference type="KEGG" id="rmu:RMDY18_11580"/>
<reference evidence="1 2" key="3">
    <citation type="journal article" date="2010" name="Sequencing">
        <title>Complete Genome Sequence of Rothia mucilaginosa DY-18: A Clinical Isolate with Dense Meshwork-Like Structures from a Persistent Apical Periodontitis Lesion.</title>
        <authorList>
            <person name="Yamane K."/>
            <person name="Nambu T."/>
            <person name="Yamanaka T."/>
            <person name="Mashimo C."/>
            <person name="Sugimori C."/>
            <person name="Leung K.-P."/>
            <person name="Fukushima H."/>
        </authorList>
    </citation>
    <scope>NUCLEOTIDE SEQUENCE [LARGE SCALE GENOMIC DNA]</scope>
    <source>
        <strain evidence="1 2">DY-18</strain>
    </source>
</reference>
<reference evidence="1 2" key="2">
    <citation type="journal article" date="2010" name="J Osaka Dent Univ">
        <title>Isolation and identification of Rothia mucilaginosa from persistent apical periodontitis lesions.</title>
        <authorList>
            <person name="Yamane K."/>
            <person name="Yoshida M."/>
            <person name="Fujihira T."/>
            <person name="Baba T."/>
            <person name="Tsuji N."/>
            <person name="Hayashi H."/>
            <person name="Sugimori C."/>
            <person name="Yamanaka T."/>
            <person name="Mashimo C."/>
            <person name="Nambu T."/>
            <person name="Kawai H."/>
            <person name="Fukushima H."/>
        </authorList>
    </citation>
    <scope>NUCLEOTIDE SEQUENCE [LARGE SCALE GENOMIC DNA]</scope>
    <source>
        <strain evidence="1 2">DY-18</strain>
    </source>
</reference>
<keyword evidence="1" id="KW-0808">Transferase</keyword>
<organism evidence="1 2">
    <name type="scientific">Rothia mucilaginosa (strain DY-18)</name>
    <name type="common">Stomatococcus mucilaginosus</name>
    <dbReference type="NCBI Taxonomy" id="680646"/>
    <lineage>
        <taxon>Bacteria</taxon>
        <taxon>Bacillati</taxon>
        <taxon>Actinomycetota</taxon>
        <taxon>Actinomycetes</taxon>
        <taxon>Micrococcales</taxon>
        <taxon>Micrococcaceae</taxon>
        <taxon>Rothia</taxon>
    </lineage>
</organism>
<evidence type="ECO:0000313" key="1">
    <source>
        <dbReference type="EMBL" id="BAI64990.1"/>
    </source>
</evidence>
<dbReference type="EMBL" id="AP011540">
    <property type="protein sequence ID" value="BAI64990.1"/>
    <property type="molecule type" value="Genomic_DNA"/>
</dbReference>
<dbReference type="AlphaFoldDB" id="D2NTL4"/>
<evidence type="ECO:0000313" key="2">
    <source>
        <dbReference type="Proteomes" id="UP000001883"/>
    </source>
</evidence>
<reference evidence="2" key="1">
    <citation type="submission" date="2009-07" db="EMBL/GenBank/DDBJ databases">
        <title>Complete genome sequence of Rothia mucilaginosa DJ.</title>
        <authorList>
            <person name="Yamane K."/>
            <person name="Nambu T."/>
            <person name="Mashimo C."/>
            <person name="Sugimori C."/>
            <person name="Yamanaka T."/>
            <person name="Leung K."/>
            <person name="Fukushima H."/>
        </authorList>
    </citation>
    <scope>NUCLEOTIDE SEQUENCE [LARGE SCALE GENOMIC DNA]</scope>
    <source>
        <strain evidence="2">DY-18</strain>
    </source>
</reference>